<dbReference type="GO" id="GO:0004798">
    <property type="term" value="F:dTMP kinase activity"/>
    <property type="evidence" value="ECO:0007669"/>
    <property type="project" value="UniProtKB-UniRule"/>
</dbReference>
<organism evidence="14 15">
    <name type="scientific">Methylobacterium variabile</name>
    <dbReference type="NCBI Taxonomy" id="298794"/>
    <lineage>
        <taxon>Bacteria</taxon>
        <taxon>Pseudomonadati</taxon>
        <taxon>Pseudomonadota</taxon>
        <taxon>Alphaproteobacteria</taxon>
        <taxon>Hyphomicrobiales</taxon>
        <taxon>Methylobacteriaceae</taxon>
        <taxon>Methylobacterium</taxon>
    </lineage>
</organism>
<dbReference type="SUPFAM" id="SSF52540">
    <property type="entry name" value="P-loop containing nucleoside triphosphate hydrolases"/>
    <property type="match status" value="1"/>
</dbReference>
<evidence type="ECO:0000256" key="10">
    <source>
        <dbReference type="ARBA" id="ARBA00048743"/>
    </source>
</evidence>
<evidence type="ECO:0000256" key="11">
    <source>
        <dbReference type="ARBA" id="ARBA00057735"/>
    </source>
</evidence>
<comment type="caution">
    <text evidence="14">The sequence shown here is derived from an EMBL/GenBank/DDBJ whole genome shotgun (WGS) entry which is preliminary data.</text>
</comment>
<dbReference type="OrthoDB" id="9774907at2"/>
<dbReference type="CDD" id="cd01672">
    <property type="entry name" value="TMPK"/>
    <property type="match status" value="1"/>
</dbReference>
<dbReference type="PATRIC" id="fig|298794.3.peg.3967"/>
<feature type="binding site" evidence="12">
    <location>
        <begin position="20"/>
        <end position="27"/>
    </location>
    <ligand>
        <name>ATP</name>
        <dbReference type="ChEBI" id="CHEBI:30616"/>
    </ligand>
</feature>
<evidence type="ECO:0000256" key="3">
    <source>
        <dbReference type="ARBA" id="ARBA00017144"/>
    </source>
</evidence>
<dbReference type="PANTHER" id="PTHR10344">
    <property type="entry name" value="THYMIDYLATE KINASE"/>
    <property type="match status" value="1"/>
</dbReference>
<evidence type="ECO:0000256" key="8">
    <source>
        <dbReference type="ARBA" id="ARBA00022840"/>
    </source>
</evidence>
<evidence type="ECO:0000256" key="12">
    <source>
        <dbReference type="HAMAP-Rule" id="MF_00165"/>
    </source>
</evidence>
<keyword evidence="15" id="KW-1185">Reference proteome</keyword>
<dbReference type="GO" id="GO:0006233">
    <property type="term" value="P:dTDP biosynthetic process"/>
    <property type="evidence" value="ECO:0007669"/>
    <property type="project" value="InterPro"/>
</dbReference>
<dbReference type="Gene3D" id="3.40.50.300">
    <property type="entry name" value="P-loop containing nucleotide triphosphate hydrolases"/>
    <property type="match status" value="1"/>
</dbReference>
<dbReference type="Pfam" id="PF02223">
    <property type="entry name" value="Thymidylate_kin"/>
    <property type="match status" value="1"/>
</dbReference>
<evidence type="ECO:0000313" key="14">
    <source>
        <dbReference type="EMBL" id="KMO29559.1"/>
    </source>
</evidence>
<evidence type="ECO:0000256" key="9">
    <source>
        <dbReference type="ARBA" id="ARBA00029962"/>
    </source>
</evidence>
<comment type="function">
    <text evidence="11 12">Phosphorylation of dTMP to form dTDP in both de novo and salvage pathways of dTTP synthesis.</text>
</comment>
<keyword evidence="8 12" id="KW-0067">ATP-binding</keyword>
<dbReference type="EC" id="2.7.4.9" evidence="2 12"/>
<dbReference type="NCBIfam" id="TIGR00041">
    <property type="entry name" value="DTMP_kinase"/>
    <property type="match status" value="1"/>
</dbReference>
<dbReference type="InterPro" id="IPR039430">
    <property type="entry name" value="Thymidylate_kin-like_dom"/>
</dbReference>
<accession>A0A0J6S778</accession>
<comment type="catalytic activity">
    <reaction evidence="10 12">
        <text>dTMP + ATP = dTDP + ADP</text>
        <dbReference type="Rhea" id="RHEA:13517"/>
        <dbReference type="ChEBI" id="CHEBI:30616"/>
        <dbReference type="ChEBI" id="CHEBI:58369"/>
        <dbReference type="ChEBI" id="CHEBI:63528"/>
        <dbReference type="ChEBI" id="CHEBI:456216"/>
        <dbReference type="EC" id="2.7.4.9"/>
    </reaction>
</comment>
<keyword evidence="6 12" id="KW-0547">Nucleotide-binding</keyword>
<dbReference type="FunFam" id="3.40.50.300:FF:000225">
    <property type="entry name" value="Thymidylate kinase"/>
    <property type="match status" value="1"/>
</dbReference>
<keyword evidence="5 12" id="KW-0545">Nucleotide biosynthesis</keyword>
<dbReference type="AlphaFoldDB" id="A0A0J6S778"/>
<dbReference type="InterPro" id="IPR027417">
    <property type="entry name" value="P-loop_NTPase"/>
</dbReference>
<evidence type="ECO:0000256" key="5">
    <source>
        <dbReference type="ARBA" id="ARBA00022727"/>
    </source>
</evidence>
<evidence type="ECO:0000256" key="4">
    <source>
        <dbReference type="ARBA" id="ARBA00022679"/>
    </source>
</evidence>
<evidence type="ECO:0000313" key="15">
    <source>
        <dbReference type="Proteomes" id="UP000035955"/>
    </source>
</evidence>
<sequence>MAAAEAGASARPGCFITFEGGEGAGKSTQIARLAAWLRAGADGLADASQGALNQGSLTWEVVTTREPGGSPRAERIRAAVLAGAAKPYGPFAEALLFAAARLDHLATLIRPALERGAVVLCDRFSDSTRAYQGAAGGVDAGTLAALERVVVGATRPDLTLILDLPPEIGLARARQRDRAAARGPDRFEAEALGFHERLRAAYRAIAEAEPGRCAVIDAQGSPEAVAQAVRAAVAARLPHLVRGKSDAA</sequence>
<protein>
    <recommendedName>
        <fullName evidence="3 12">Thymidylate kinase</fullName>
        <ecNumber evidence="2 12">2.7.4.9</ecNumber>
    </recommendedName>
    <alternativeName>
        <fullName evidence="9 12">dTMP kinase</fullName>
    </alternativeName>
</protein>
<evidence type="ECO:0000256" key="6">
    <source>
        <dbReference type="ARBA" id="ARBA00022741"/>
    </source>
</evidence>
<dbReference type="GO" id="GO:0005524">
    <property type="term" value="F:ATP binding"/>
    <property type="evidence" value="ECO:0007669"/>
    <property type="project" value="UniProtKB-UniRule"/>
</dbReference>
<proteinExistence type="inferred from homology"/>
<dbReference type="Proteomes" id="UP000035955">
    <property type="component" value="Unassembled WGS sequence"/>
</dbReference>
<name>A0A0J6S778_9HYPH</name>
<dbReference type="InterPro" id="IPR018095">
    <property type="entry name" value="Thymidylate_kin_CS"/>
</dbReference>
<dbReference type="InterPro" id="IPR018094">
    <property type="entry name" value="Thymidylate_kinase"/>
</dbReference>
<reference evidence="14 15" key="1">
    <citation type="submission" date="2015-03" db="EMBL/GenBank/DDBJ databases">
        <title>Genome sequencing of Methylobacterium variabile DSM 16961.</title>
        <authorList>
            <person name="Chaudhry V."/>
            <person name="Patil P.B."/>
        </authorList>
    </citation>
    <scope>NUCLEOTIDE SEQUENCE [LARGE SCALE GENOMIC DNA]</scope>
    <source>
        <strain evidence="14 15">DSM 16961</strain>
    </source>
</reference>
<dbReference type="GO" id="GO:0006235">
    <property type="term" value="P:dTTP biosynthetic process"/>
    <property type="evidence" value="ECO:0007669"/>
    <property type="project" value="UniProtKB-UniRule"/>
</dbReference>
<keyword evidence="4 12" id="KW-0808">Transferase</keyword>
<evidence type="ECO:0000256" key="1">
    <source>
        <dbReference type="ARBA" id="ARBA00009776"/>
    </source>
</evidence>
<evidence type="ECO:0000256" key="2">
    <source>
        <dbReference type="ARBA" id="ARBA00012980"/>
    </source>
</evidence>
<evidence type="ECO:0000256" key="7">
    <source>
        <dbReference type="ARBA" id="ARBA00022777"/>
    </source>
</evidence>
<keyword evidence="7 12" id="KW-0418">Kinase</keyword>
<evidence type="ECO:0000259" key="13">
    <source>
        <dbReference type="Pfam" id="PF02223"/>
    </source>
</evidence>
<dbReference type="PANTHER" id="PTHR10344:SF4">
    <property type="entry name" value="UMP-CMP KINASE 2, MITOCHONDRIAL"/>
    <property type="match status" value="1"/>
</dbReference>
<dbReference type="EMBL" id="LABY01000253">
    <property type="protein sequence ID" value="KMO29559.1"/>
    <property type="molecule type" value="Genomic_DNA"/>
</dbReference>
<feature type="domain" description="Thymidylate kinase-like" evidence="13">
    <location>
        <begin position="60"/>
        <end position="228"/>
    </location>
</feature>
<gene>
    <name evidence="12" type="primary">tmk</name>
    <name evidence="14" type="ORF">VQ02_29435</name>
</gene>
<dbReference type="GO" id="GO:0006227">
    <property type="term" value="P:dUDP biosynthetic process"/>
    <property type="evidence" value="ECO:0007669"/>
    <property type="project" value="TreeGrafter"/>
</dbReference>
<dbReference type="PROSITE" id="PS01331">
    <property type="entry name" value="THYMIDYLATE_KINASE"/>
    <property type="match status" value="1"/>
</dbReference>
<dbReference type="HAMAP" id="MF_00165">
    <property type="entry name" value="Thymidylate_kinase"/>
    <property type="match status" value="1"/>
</dbReference>
<comment type="similarity">
    <text evidence="1 12">Belongs to the thymidylate kinase family.</text>
</comment>
<dbReference type="GO" id="GO:0005829">
    <property type="term" value="C:cytosol"/>
    <property type="evidence" value="ECO:0007669"/>
    <property type="project" value="TreeGrafter"/>
</dbReference>